<proteinExistence type="predicted"/>
<feature type="transmembrane region" description="Helical" evidence="10">
    <location>
        <begin position="44"/>
        <end position="61"/>
    </location>
</feature>
<dbReference type="PANTHER" id="PTHR11157">
    <property type="entry name" value="FATTY ACID ACYL TRANSFERASE-RELATED"/>
    <property type="match status" value="1"/>
</dbReference>
<comment type="caution">
    <text evidence="11">The sequence shown here is derived from an EMBL/GenBank/DDBJ whole genome shotgun (WGS) entry which is preliminary data.</text>
</comment>
<dbReference type="Proteomes" id="UP001465755">
    <property type="component" value="Unassembled WGS sequence"/>
</dbReference>
<dbReference type="GO" id="GO:0034626">
    <property type="term" value="P:fatty acid elongation, polyunsaturated fatty acid"/>
    <property type="evidence" value="ECO:0007669"/>
    <property type="project" value="TreeGrafter"/>
</dbReference>
<protein>
    <recommendedName>
        <fullName evidence="13">Very-long-chain 3-oxoacyl-CoA synthase</fullName>
    </recommendedName>
</protein>
<dbReference type="GO" id="GO:0030148">
    <property type="term" value="P:sphingolipid biosynthetic process"/>
    <property type="evidence" value="ECO:0007669"/>
    <property type="project" value="TreeGrafter"/>
</dbReference>
<keyword evidence="4 10" id="KW-0812">Transmembrane</keyword>
<evidence type="ECO:0000256" key="8">
    <source>
        <dbReference type="ARBA" id="ARBA00023136"/>
    </source>
</evidence>
<evidence type="ECO:0000256" key="4">
    <source>
        <dbReference type="ARBA" id="ARBA00022692"/>
    </source>
</evidence>
<evidence type="ECO:0000313" key="11">
    <source>
        <dbReference type="EMBL" id="KAK9808113.1"/>
    </source>
</evidence>
<dbReference type="AlphaFoldDB" id="A0AAW1PDX8"/>
<dbReference type="GO" id="GO:0034625">
    <property type="term" value="P:fatty acid elongation, monounsaturated fatty acid"/>
    <property type="evidence" value="ECO:0007669"/>
    <property type="project" value="TreeGrafter"/>
</dbReference>
<name>A0AAW1PDX8_9CHLO</name>
<evidence type="ECO:0000256" key="1">
    <source>
        <dbReference type="ARBA" id="ARBA00004141"/>
    </source>
</evidence>
<keyword evidence="5" id="KW-0276">Fatty acid metabolism</keyword>
<accession>A0AAW1PDX8</accession>
<dbReference type="GO" id="GO:0009922">
    <property type="term" value="F:fatty acid elongase activity"/>
    <property type="evidence" value="ECO:0007669"/>
    <property type="project" value="InterPro"/>
</dbReference>
<dbReference type="PANTHER" id="PTHR11157:SF126">
    <property type="entry name" value="ELONGATION OF VERY LONG CHAIN FATTY ACIDS PROTEIN"/>
    <property type="match status" value="1"/>
</dbReference>
<keyword evidence="7" id="KW-0443">Lipid metabolism</keyword>
<evidence type="ECO:0000256" key="9">
    <source>
        <dbReference type="ARBA" id="ARBA00023160"/>
    </source>
</evidence>
<feature type="transmembrane region" description="Helical" evidence="10">
    <location>
        <begin position="67"/>
        <end position="90"/>
    </location>
</feature>
<keyword evidence="2" id="KW-0444">Lipid biosynthesis</keyword>
<keyword evidence="3" id="KW-0808">Transferase</keyword>
<dbReference type="EMBL" id="JALJOQ010000027">
    <property type="protein sequence ID" value="KAK9808113.1"/>
    <property type="molecule type" value="Genomic_DNA"/>
</dbReference>
<dbReference type="Pfam" id="PF01151">
    <property type="entry name" value="ELO"/>
    <property type="match status" value="1"/>
</dbReference>
<dbReference type="InterPro" id="IPR030457">
    <property type="entry name" value="ELO_CS"/>
</dbReference>
<dbReference type="GO" id="GO:0005789">
    <property type="term" value="C:endoplasmic reticulum membrane"/>
    <property type="evidence" value="ECO:0007669"/>
    <property type="project" value="TreeGrafter"/>
</dbReference>
<keyword evidence="9" id="KW-0275">Fatty acid biosynthesis</keyword>
<keyword evidence="8 10" id="KW-0472">Membrane</keyword>
<dbReference type="InterPro" id="IPR002076">
    <property type="entry name" value="ELO_fam"/>
</dbReference>
<evidence type="ECO:0000256" key="6">
    <source>
        <dbReference type="ARBA" id="ARBA00022989"/>
    </source>
</evidence>
<organism evidence="11 12">
    <name type="scientific">Symbiochloris irregularis</name>
    <dbReference type="NCBI Taxonomy" id="706552"/>
    <lineage>
        <taxon>Eukaryota</taxon>
        <taxon>Viridiplantae</taxon>
        <taxon>Chlorophyta</taxon>
        <taxon>core chlorophytes</taxon>
        <taxon>Trebouxiophyceae</taxon>
        <taxon>Trebouxiales</taxon>
        <taxon>Trebouxiaceae</taxon>
        <taxon>Symbiochloris</taxon>
    </lineage>
</organism>
<gene>
    <name evidence="11" type="ORF">WJX73_007786</name>
</gene>
<evidence type="ECO:0000256" key="2">
    <source>
        <dbReference type="ARBA" id="ARBA00022516"/>
    </source>
</evidence>
<dbReference type="GO" id="GO:0019367">
    <property type="term" value="P:fatty acid elongation, saturated fatty acid"/>
    <property type="evidence" value="ECO:0007669"/>
    <property type="project" value="TreeGrafter"/>
</dbReference>
<evidence type="ECO:0008006" key="13">
    <source>
        <dbReference type="Google" id="ProtNLM"/>
    </source>
</evidence>
<reference evidence="11 12" key="1">
    <citation type="journal article" date="2024" name="Nat. Commun.">
        <title>Phylogenomics reveals the evolutionary origins of lichenization in chlorophyte algae.</title>
        <authorList>
            <person name="Puginier C."/>
            <person name="Libourel C."/>
            <person name="Otte J."/>
            <person name="Skaloud P."/>
            <person name="Haon M."/>
            <person name="Grisel S."/>
            <person name="Petersen M."/>
            <person name="Berrin J.G."/>
            <person name="Delaux P.M."/>
            <person name="Dal Grande F."/>
            <person name="Keller J."/>
        </authorList>
    </citation>
    <scope>NUCLEOTIDE SEQUENCE [LARGE SCALE GENOMIC DNA]</scope>
    <source>
        <strain evidence="11 12">SAG 2036</strain>
    </source>
</reference>
<evidence type="ECO:0000256" key="10">
    <source>
        <dbReference type="SAM" id="Phobius"/>
    </source>
</evidence>
<comment type="subcellular location">
    <subcellularLocation>
        <location evidence="1">Membrane</location>
        <topology evidence="1">Multi-pass membrane protein</topology>
    </subcellularLocation>
</comment>
<keyword evidence="6 10" id="KW-1133">Transmembrane helix</keyword>
<dbReference type="PROSITE" id="PS01188">
    <property type="entry name" value="ELO"/>
    <property type="match status" value="1"/>
</dbReference>
<keyword evidence="12" id="KW-1185">Reference proteome</keyword>
<evidence type="ECO:0000256" key="5">
    <source>
        <dbReference type="ARBA" id="ARBA00022832"/>
    </source>
</evidence>
<evidence type="ECO:0000313" key="12">
    <source>
        <dbReference type="Proteomes" id="UP001465755"/>
    </source>
</evidence>
<dbReference type="GO" id="GO:0042761">
    <property type="term" value="P:very long-chain fatty acid biosynthetic process"/>
    <property type="evidence" value="ECO:0007669"/>
    <property type="project" value="TreeGrafter"/>
</dbReference>
<evidence type="ECO:0000256" key="3">
    <source>
        <dbReference type="ARBA" id="ARBA00022679"/>
    </source>
</evidence>
<evidence type="ECO:0000256" key="7">
    <source>
        <dbReference type="ARBA" id="ARBA00023098"/>
    </source>
</evidence>
<sequence length="124" mass="14301">MSQNEPISSQRVIWVCYISKAYEFMDTLIMILRKNDRQITFLHVYHHATTFFPCVWAMVNFGPGGDGYFICALNSFVHVLMYGYYLVTCLGYKPPKAIKKSITTVQMVQFALIFAQTLFHNLGV</sequence>